<feature type="transmembrane region" description="Helical" evidence="1">
    <location>
        <begin position="41"/>
        <end position="58"/>
    </location>
</feature>
<reference evidence="2" key="1">
    <citation type="journal article" date="2022" name="Int. J. Mol. Sci.">
        <title>Draft Genome of Tanacetum Coccineum: Genomic Comparison of Closely Related Tanacetum-Family Plants.</title>
        <authorList>
            <person name="Yamashiro T."/>
            <person name="Shiraishi A."/>
            <person name="Nakayama K."/>
            <person name="Satake H."/>
        </authorList>
    </citation>
    <scope>NUCLEOTIDE SEQUENCE</scope>
</reference>
<accession>A0ABQ4XCF2</accession>
<comment type="caution">
    <text evidence="2">The sequence shown here is derived from an EMBL/GenBank/DDBJ whole genome shotgun (WGS) entry which is preliminary data.</text>
</comment>
<evidence type="ECO:0000256" key="1">
    <source>
        <dbReference type="SAM" id="Phobius"/>
    </source>
</evidence>
<gene>
    <name evidence="2" type="ORF">Tco_0677513</name>
</gene>
<protein>
    <submittedName>
        <fullName evidence="2">Uncharacterized protein</fullName>
    </submittedName>
</protein>
<proteinExistence type="predicted"/>
<feature type="transmembrane region" description="Helical" evidence="1">
    <location>
        <begin position="78"/>
        <end position="103"/>
    </location>
</feature>
<evidence type="ECO:0000313" key="3">
    <source>
        <dbReference type="Proteomes" id="UP001151760"/>
    </source>
</evidence>
<sequence length="109" mass="11989">MGTTIPTTSSLPQSPTSLIKVLFLGFEGCSMVGVGRFVEHFEFTLLGLRAIILLHFPFPLSLFKDHCLTSDTDARLSGLIVIILHMVELLQEVLIGFALLAFFSALDNH</sequence>
<organism evidence="2 3">
    <name type="scientific">Tanacetum coccineum</name>
    <dbReference type="NCBI Taxonomy" id="301880"/>
    <lineage>
        <taxon>Eukaryota</taxon>
        <taxon>Viridiplantae</taxon>
        <taxon>Streptophyta</taxon>
        <taxon>Embryophyta</taxon>
        <taxon>Tracheophyta</taxon>
        <taxon>Spermatophyta</taxon>
        <taxon>Magnoliopsida</taxon>
        <taxon>eudicotyledons</taxon>
        <taxon>Gunneridae</taxon>
        <taxon>Pentapetalae</taxon>
        <taxon>asterids</taxon>
        <taxon>campanulids</taxon>
        <taxon>Asterales</taxon>
        <taxon>Asteraceae</taxon>
        <taxon>Asteroideae</taxon>
        <taxon>Anthemideae</taxon>
        <taxon>Anthemidinae</taxon>
        <taxon>Tanacetum</taxon>
    </lineage>
</organism>
<reference evidence="2" key="2">
    <citation type="submission" date="2022-01" db="EMBL/GenBank/DDBJ databases">
        <authorList>
            <person name="Yamashiro T."/>
            <person name="Shiraishi A."/>
            <person name="Satake H."/>
            <person name="Nakayama K."/>
        </authorList>
    </citation>
    <scope>NUCLEOTIDE SEQUENCE</scope>
</reference>
<dbReference type="EMBL" id="BQNB010009396">
    <property type="protein sequence ID" value="GJS62949.1"/>
    <property type="molecule type" value="Genomic_DNA"/>
</dbReference>
<keyword evidence="3" id="KW-1185">Reference proteome</keyword>
<keyword evidence="1" id="KW-0472">Membrane</keyword>
<evidence type="ECO:0000313" key="2">
    <source>
        <dbReference type="EMBL" id="GJS62949.1"/>
    </source>
</evidence>
<keyword evidence="1" id="KW-0812">Transmembrane</keyword>
<name>A0ABQ4XCF2_9ASTR</name>
<dbReference type="Proteomes" id="UP001151760">
    <property type="component" value="Unassembled WGS sequence"/>
</dbReference>
<keyword evidence="1" id="KW-1133">Transmembrane helix</keyword>